<feature type="compositionally biased region" description="Basic and acidic residues" evidence="1">
    <location>
        <begin position="100"/>
        <end position="116"/>
    </location>
</feature>
<dbReference type="Proteomes" id="UP001150266">
    <property type="component" value="Unassembled WGS sequence"/>
</dbReference>
<feature type="region of interest" description="Disordered" evidence="1">
    <location>
        <begin position="29"/>
        <end position="62"/>
    </location>
</feature>
<keyword evidence="3" id="KW-1185">Reference proteome</keyword>
<evidence type="ECO:0000313" key="2">
    <source>
        <dbReference type="EMBL" id="KAJ4471477.1"/>
    </source>
</evidence>
<feature type="compositionally biased region" description="Basic and acidic residues" evidence="1">
    <location>
        <begin position="39"/>
        <end position="62"/>
    </location>
</feature>
<feature type="compositionally biased region" description="Basic and acidic residues" evidence="1">
    <location>
        <begin position="209"/>
        <end position="223"/>
    </location>
</feature>
<feature type="compositionally biased region" description="Basic and acidic residues" evidence="1">
    <location>
        <begin position="125"/>
        <end position="134"/>
    </location>
</feature>
<sequence length="267" mass="30467">MIKPQTHDFLTDFRSNAVHRHPKIEGFADDTLLNTEESEPLKLPKVEEDLLPKKEKEPESYVSEERIRLWNELQALRQAEAQNDQAQFRMQDPSNTRFVNFDRSRDMPVKNEEPDSRSSPSKSVGLERRPKIEGSDDALVPRKGASEGQLEMQHFSNARVTNMEGLGNGKEPDRRRIEPGSLDRRKEKKFDYAPERRSGNNPSNFPHVVKHERNDRNSSDSEQSRVGSPSAQANSGGHYDIKRVKREHCKQAIFAGPICGPLLCSIL</sequence>
<gene>
    <name evidence="2" type="ORF">J3R30DRAFT_1083683</name>
</gene>
<reference evidence="2" key="1">
    <citation type="submission" date="2022-08" db="EMBL/GenBank/DDBJ databases">
        <title>A Global Phylogenomic Analysis of the Shiitake Genus Lentinula.</title>
        <authorList>
            <consortium name="DOE Joint Genome Institute"/>
            <person name="Sierra-Patev S."/>
            <person name="Min B."/>
            <person name="Naranjo-Ortiz M."/>
            <person name="Looney B."/>
            <person name="Konkel Z."/>
            <person name="Slot J.C."/>
            <person name="Sakamoto Y."/>
            <person name="Steenwyk J.L."/>
            <person name="Rokas A."/>
            <person name="Carro J."/>
            <person name="Camarero S."/>
            <person name="Ferreira P."/>
            <person name="Molpeceres G."/>
            <person name="Ruiz-Duenas F.J."/>
            <person name="Serrano A."/>
            <person name="Henrissat B."/>
            <person name="Drula E."/>
            <person name="Hughes K.W."/>
            <person name="Mata J.L."/>
            <person name="Ishikawa N.K."/>
            <person name="Vargas-Isla R."/>
            <person name="Ushijima S."/>
            <person name="Smith C.A."/>
            <person name="Ahrendt S."/>
            <person name="Andreopoulos W."/>
            <person name="He G."/>
            <person name="Labutti K."/>
            <person name="Lipzen A."/>
            <person name="Ng V."/>
            <person name="Riley R."/>
            <person name="Sandor L."/>
            <person name="Barry K."/>
            <person name="Martinez A.T."/>
            <person name="Xiao Y."/>
            <person name="Gibbons J.G."/>
            <person name="Terashima K."/>
            <person name="Grigoriev I.V."/>
            <person name="Hibbett D.S."/>
        </authorList>
    </citation>
    <scope>NUCLEOTIDE SEQUENCE</scope>
    <source>
        <strain evidence="2">JLM2183</strain>
    </source>
</reference>
<dbReference type="AlphaFoldDB" id="A0A9W9A0C6"/>
<comment type="caution">
    <text evidence="2">The sequence shown here is derived from an EMBL/GenBank/DDBJ whole genome shotgun (WGS) entry which is preliminary data.</text>
</comment>
<feature type="region of interest" description="Disordered" evidence="1">
    <location>
        <begin position="81"/>
        <end position="239"/>
    </location>
</feature>
<accession>A0A9W9A0C6</accession>
<name>A0A9W9A0C6_9AGAR</name>
<proteinExistence type="predicted"/>
<organism evidence="2 3">
    <name type="scientific">Lentinula aciculospora</name>
    <dbReference type="NCBI Taxonomy" id="153920"/>
    <lineage>
        <taxon>Eukaryota</taxon>
        <taxon>Fungi</taxon>
        <taxon>Dikarya</taxon>
        <taxon>Basidiomycota</taxon>
        <taxon>Agaricomycotina</taxon>
        <taxon>Agaricomycetes</taxon>
        <taxon>Agaricomycetidae</taxon>
        <taxon>Agaricales</taxon>
        <taxon>Marasmiineae</taxon>
        <taxon>Omphalotaceae</taxon>
        <taxon>Lentinula</taxon>
    </lineage>
</organism>
<protein>
    <submittedName>
        <fullName evidence="2">Uncharacterized protein</fullName>
    </submittedName>
</protein>
<feature type="compositionally biased region" description="Basic and acidic residues" evidence="1">
    <location>
        <begin position="170"/>
        <end position="198"/>
    </location>
</feature>
<feature type="compositionally biased region" description="Polar residues" evidence="1">
    <location>
        <begin position="81"/>
        <end position="98"/>
    </location>
</feature>
<evidence type="ECO:0000256" key="1">
    <source>
        <dbReference type="SAM" id="MobiDB-lite"/>
    </source>
</evidence>
<dbReference type="EMBL" id="JAOTPV010000022">
    <property type="protein sequence ID" value="KAJ4471477.1"/>
    <property type="molecule type" value="Genomic_DNA"/>
</dbReference>
<evidence type="ECO:0000313" key="3">
    <source>
        <dbReference type="Proteomes" id="UP001150266"/>
    </source>
</evidence>
<feature type="compositionally biased region" description="Polar residues" evidence="1">
    <location>
        <begin position="224"/>
        <end position="235"/>
    </location>
</feature>